<evidence type="ECO:0000313" key="5">
    <source>
        <dbReference type="EMBL" id="QOY54037.1"/>
    </source>
</evidence>
<dbReference type="PANTHER" id="PTHR34596:SF2">
    <property type="entry name" value="CHITOPORIN"/>
    <property type="match status" value="1"/>
</dbReference>
<sequence>MKKQLLFSAITAGLICSVNVQAAEDLSTMFSEGKTSGQVRMFYIDREYQGTAGNDTHRNAHAVGGNLKFETAELSGLSLGTALYTTNRLKWLDYNDGAEPTETDSTLFGPNDEGYNILGEAYVQYKRGNTTFKGGRQKFNSPLIGTDDARMLPNLVEAYVLTNSDIKDTTIVAGHLTKFAQGTFGNVYTSANAANQILSVTSGYSVVDPDEQVGRFVNMGEYATGKSTDGVSLVGVTYKGIENLKVQLWDYYAHDILNAVYGQVDFKWNCALNENVKPFASVQVIKENSVGDEVLSDNSLLGGNGEIDSLFWAAKVGAKAGAFTAYVAYSKTTENDTGDSSYKNAIITPWGGMPAFTQGMVTRHQFLAGTEATKVAATYNFKDLGVKGSFSAYYTSFDMDANSGYGISRTATEPGFDLQYYPQTVKNLQLRFRGNFPRDFHESGSGSTGWSEYRLIANYNF</sequence>
<name>A0A7S7LZ23_9BACT</name>
<dbReference type="KEGG" id="smas:HUE87_09095"/>
<dbReference type="GO" id="GO:0016020">
    <property type="term" value="C:membrane"/>
    <property type="evidence" value="ECO:0007669"/>
    <property type="project" value="InterPro"/>
</dbReference>
<feature type="chain" id="PRO_5032750600" evidence="4">
    <location>
        <begin position="23"/>
        <end position="461"/>
    </location>
</feature>
<dbReference type="EMBL" id="CP054493">
    <property type="protein sequence ID" value="QOY54037.1"/>
    <property type="molecule type" value="Genomic_DNA"/>
</dbReference>
<comment type="similarity">
    <text evidence="1">Belongs to the outer membrane porin (Opr) (TC 1.B.25) family.</text>
</comment>
<dbReference type="Pfam" id="PF03573">
    <property type="entry name" value="OprD"/>
    <property type="match status" value="1"/>
</dbReference>
<dbReference type="PANTHER" id="PTHR34596">
    <property type="entry name" value="CHITOPORIN"/>
    <property type="match status" value="1"/>
</dbReference>
<gene>
    <name evidence="5" type="ORF">HUE87_09095</name>
</gene>
<accession>A0A7S7LZ23</accession>
<evidence type="ECO:0000313" key="6">
    <source>
        <dbReference type="Proteomes" id="UP000593836"/>
    </source>
</evidence>
<dbReference type="AlphaFoldDB" id="A0A7S7LZ23"/>
<proteinExistence type="inferred from homology"/>
<dbReference type="GO" id="GO:0015288">
    <property type="term" value="F:porin activity"/>
    <property type="evidence" value="ECO:0007669"/>
    <property type="project" value="TreeGrafter"/>
</dbReference>
<keyword evidence="2" id="KW-0813">Transport</keyword>
<dbReference type="InterPro" id="IPR023614">
    <property type="entry name" value="Porin_dom_sf"/>
</dbReference>
<reference evidence="5 6" key="1">
    <citation type="submission" date="2020-05" db="EMBL/GenBank/DDBJ databases">
        <title>Sulfurimonas marisnigri, sp. nov., and Sulfurimonas baltica, sp. nov., manganese oxide reducing chemolithoautotrophs of the class Epsilonproteobacteria isolated from the pelagic redoxclines of the Black and Baltic Seas and emended description of the genus Sulfurimonas.</title>
        <authorList>
            <person name="Henkel J.V."/>
            <person name="Laudan C."/>
            <person name="Werner J."/>
            <person name="Neu T."/>
            <person name="Plewe S."/>
            <person name="Sproer C."/>
            <person name="Bunk B."/>
            <person name="Schulz-Vogt H.N."/>
        </authorList>
    </citation>
    <scope>NUCLEOTIDE SEQUENCE [LARGE SCALE GENOMIC DNA]</scope>
    <source>
        <strain evidence="5 6">SoZ1</strain>
    </source>
</reference>
<keyword evidence="3 4" id="KW-0732">Signal</keyword>
<evidence type="ECO:0000256" key="3">
    <source>
        <dbReference type="ARBA" id="ARBA00022729"/>
    </source>
</evidence>
<dbReference type="RefSeq" id="WP_194366009.1">
    <property type="nucleotide sequence ID" value="NZ_CP054493.1"/>
</dbReference>
<protein>
    <submittedName>
        <fullName evidence="5">Outer membrane porin, OprD family</fullName>
    </submittedName>
</protein>
<dbReference type="Gene3D" id="2.40.160.10">
    <property type="entry name" value="Porin"/>
    <property type="match status" value="1"/>
</dbReference>
<organism evidence="5 6">
    <name type="scientific">Candidatus Sulfurimonas marisnigri</name>
    <dbReference type="NCBI Taxonomy" id="2740405"/>
    <lineage>
        <taxon>Bacteria</taxon>
        <taxon>Pseudomonadati</taxon>
        <taxon>Campylobacterota</taxon>
        <taxon>Epsilonproteobacteria</taxon>
        <taxon>Campylobacterales</taxon>
        <taxon>Sulfurimonadaceae</taxon>
        <taxon>Sulfurimonas</taxon>
    </lineage>
</organism>
<feature type="signal peptide" evidence="4">
    <location>
        <begin position="1"/>
        <end position="22"/>
    </location>
</feature>
<evidence type="ECO:0000256" key="1">
    <source>
        <dbReference type="ARBA" id="ARBA00009075"/>
    </source>
</evidence>
<dbReference type="InterPro" id="IPR005318">
    <property type="entry name" value="OM_porin_bac"/>
</dbReference>
<evidence type="ECO:0000256" key="4">
    <source>
        <dbReference type="SAM" id="SignalP"/>
    </source>
</evidence>
<dbReference type="Proteomes" id="UP000593836">
    <property type="component" value="Chromosome"/>
</dbReference>
<evidence type="ECO:0000256" key="2">
    <source>
        <dbReference type="ARBA" id="ARBA00022448"/>
    </source>
</evidence>
<keyword evidence="6" id="KW-1185">Reference proteome</keyword>